<keyword evidence="3" id="KW-1185">Reference proteome</keyword>
<feature type="transmembrane region" description="Helical" evidence="1">
    <location>
        <begin position="125"/>
        <end position="146"/>
    </location>
</feature>
<comment type="caution">
    <text evidence="2">The sequence shown here is derived from an EMBL/GenBank/DDBJ whole genome shotgun (WGS) entry which is preliminary data.</text>
</comment>
<evidence type="ECO:0000313" key="2">
    <source>
        <dbReference type="EMBL" id="KAL3313997.1"/>
    </source>
</evidence>
<name>A0ABD2Q307_9PLAT</name>
<gene>
    <name evidence="2" type="ORF">Ciccas_007390</name>
</gene>
<proteinExistence type="predicted"/>
<dbReference type="AlphaFoldDB" id="A0ABD2Q307"/>
<dbReference type="Proteomes" id="UP001626550">
    <property type="component" value="Unassembled WGS sequence"/>
</dbReference>
<evidence type="ECO:0000313" key="3">
    <source>
        <dbReference type="Proteomes" id="UP001626550"/>
    </source>
</evidence>
<sequence>MRQIESLLTIINLISNETLINIVPKKQYIELLYNYGDEQRWIPYETKGLRKTIAIPTDITVELRNENEFVCENQDNNLTKCKCQICYELVEERRTQLKPRAVDSSSSNSIITQISQATGYTESQVIGIIVGTIIAVLVFLAILITVTCCCCGCCGLVTSCCC</sequence>
<keyword evidence="1" id="KW-0472">Membrane</keyword>
<evidence type="ECO:0000256" key="1">
    <source>
        <dbReference type="SAM" id="Phobius"/>
    </source>
</evidence>
<keyword evidence="1" id="KW-0812">Transmembrane</keyword>
<accession>A0ABD2Q307</accession>
<keyword evidence="1" id="KW-1133">Transmembrane helix</keyword>
<organism evidence="2 3">
    <name type="scientific">Cichlidogyrus casuarinus</name>
    <dbReference type="NCBI Taxonomy" id="1844966"/>
    <lineage>
        <taxon>Eukaryota</taxon>
        <taxon>Metazoa</taxon>
        <taxon>Spiralia</taxon>
        <taxon>Lophotrochozoa</taxon>
        <taxon>Platyhelminthes</taxon>
        <taxon>Monogenea</taxon>
        <taxon>Monopisthocotylea</taxon>
        <taxon>Dactylogyridea</taxon>
        <taxon>Ancyrocephalidae</taxon>
        <taxon>Cichlidogyrus</taxon>
    </lineage>
</organism>
<dbReference type="EMBL" id="JBJKFK010001127">
    <property type="protein sequence ID" value="KAL3313997.1"/>
    <property type="molecule type" value="Genomic_DNA"/>
</dbReference>
<protein>
    <submittedName>
        <fullName evidence="2">Uncharacterized protein</fullName>
    </submittedName>
</protein>
<reference evidence="2 3" key="1">
    <citation type="submission" date="2024-11" db="EMBL/GenBank/DDBJ databases">
        <title>Adaptive evolution of stress response genes in parasites aligns with host niche diversity.</title>
        <authorList>
            <person name="Hahn C."/>
            <person name="Resl P."/>
        </authorList>
    </citation>
    <scope>NUCLEOTIDE SEQUENCE [LARGE SCALE GENOMIC DNA]</scope>
    <source>
        <strain evidence="2">EGGRZ-B1_66</strain>
        <tissue evidence="2">Body</tissue>
    </source>
</reference>